<protein>
    <recommendedName>
        <fullName evidence="2">Cupin type-2 domain-containing protein</fullName>
    </recommendedName>
</protein>
<gene>
    <name evidence="3" type="ORF">GCM10009030_18160</name>
</gene>
<sequence length="112" mass="12095">MQEVPQAASETVEVVDGVHLTQLAAGEAMSVQHFHIEPSAVVPEHSHPHEQVGYVITGTLTFEVDGEEFVVGPGDSYVVPGDEPHGAENRRDDPVSGIDVFSPPRTDPDWLD</sequence>
<dbReference type="PANTHER" id="PTHR40112:SF1">
    <property type="entry name" value="H2HPP ISOMERASE"/>
    <property type="match status" value="1"/>
</dbReference>
<evidence type="ECO:0000256" key="1">
    <source>
        <dbReference type="SAM" id="MobiDB-lite"/>
    </source>
</evidence>
<evidence type="ECO:0000313" key="3">
    <source>
        <dbReference type="EMBL" id="GGN93119.1"/>
    </source>
</evidence>
<dbReference type="InterPro" id="IPR014710">
    <property type="entry name" value="RmlC-like_jellyroll"/>
</dbReference>
<dbReference type="Pfam" id="PF07883">
    <property type="entry name" value="Cupin_2"/>
    <property type="match status" value="1"/>
</dbReference>
<evidence type="ECO:0000313" key="4">
    <source>
        <dbReference type="Proteomes" id="UP000605784"/>
    </source>
</evidence>
<keyword evidence="4" id="KW-1185">Reference proteome</keyword>
<comment type="caution">
    <text evidence="3">The sequence shown here is derived from an EMBL/GenBank/DDBJ whole genome shotgun (WGS) entry which is preliminary data.</text>
</comment>
<proteinExistence type="predicted"/>
<feature type="region of interest" description="Disordered" evidence="1">
    <location>
        <begin position="73"/>
        <end position="112"/>
    </location>
</feature>
<dbReference type="RefSeq" id="WP_188996640.1">
    <property type="nucleotide sequence ID" value="NZ_BMOU01000002.1"/>
</dbReference>
<dbReference type="PANTHER" id="PTHR40112">
    <property type="entry name" value="H2HPP ISOMERASE"/>
    <property type="match status" value="1"/>
</dbReference>
<dbReference type="Proteomes" id="UP000605784">
    <property type="component" value="Unassembled WGS sequence"/>
</dbReference>
<accession>A0A830GK80</accession>
<dbReference type="Gene3D" id="2.60.120.10">
    <property type="entry name" value="Jelly Rolls"/>
    <property type="match status" value="1"/>
</dbReference>
<dbReference type="SUPFAM" id="SSF51182">
    <property type="entry name" value="RmlC-like cupins"/>
    <property type="match status" value="1"/>
</dbReference>
<dbReference type="InterPro" id="IPR013096">
    <property type="entry name" value="Cupin_2"/>
</dbReference>
<evidence type="ECO:0000259" key="2">
    <source>
        <dbReference type="Pfam" id="PF07883"/>
    </source>
</evidence>
<dbReference type="InterPro" id="IPR052535">
    <property type="entry name" value="Bacilysin_H2HPP_isomerase"/>
</dbReference>
<name>A0A830GK80_9EURY</name>
<feature type="compositionally biased region" description="Basic and acidic residues" evidence="1">
    <location>
        <begin position="82"/>
        <end position="94"/>
    </location>
</feature>
<dbReference type="AlphaFoldDB" id="A0A830GK80"/>
<dbReference type="CDD" id="cd02238">
    <property type="entry name" value="cupin_KdgF"/>
    <property type="match status" value="1"/>
</dbReference>
<organism evidence="3 4">
    <name type="scientific">Haloarcula pellucida</name>
    <dbReference type="NCBI Taxonomy" id="1427151"/>
    <lineage>
        <taxon>Archaea</taxon>
        <taxon>Methanobacteriati</taxon>
        <taxon>Methanobacteriota</taxon>
        <taxon>Stenosarchaea group</taxon>
        <taxon>Halobacteria</taxon>
        <taxon>Halobacteriales</taxon>
        <taxon>Haloarculaceae</taxon>
        <taxon>Haloarcula</taxon>
    </lineage>
</organism>
<reference evidence="3" key="2">
    <citation type="submission" date="2020-09" db="EMBL/GenBank/DDBJ databases">
        <authorList>
            <person name="Sun Q."/>
            <person name="Ohkuma M."/>
        </authorList>
    </citation>
    <scope>NUCLEOTIDE SEQUENCE</scope>
    <source>
        <strain evidence="3">JCM 17820</strain>
    </source>
</reference>
<dbReference type="EMBL" id="BMOU01000002">
    <property type="protein sequence ID" value="GGN93119.1"/>
    <property type="molecule type" value="Genomic_DNA"/>
</dbReference>
<dbReference type="InterPro" id="IPR011051">
    <property type="entry name" value="RmlC_Cupin_sf"/>
</dbReference>
<reference evidence="3" key="1">
    <citation type="journal article" date="2014" name="Int. J. Syst. Evol. Microbiol.">
        <title>Complete genome sequence of Corynebacterium casei LMG S-19264T (=DSM 44701T), isolated from a smear-ripened cheese.</title>
        <authorList>
            <consortium name="US DOE Joint Genome Institute (JGI-PGF)"/>
            <person name="Walter F."/>
            <person name="Albersmeier A."/>
            <person name="Kalinowski J."/>
            <person name="Ruckert C."/>
        </authorList>
    </citation>
    <scope>NUCLEOTIDE SEQUENCE</scope>
    <source>
        <strain evidence="3">JCM 17820</strain>
    </source>
</reference>
<feature type="domain" description="Cupin type-2" evidence="2">
    <location>
        <begin position="33"/>
        <end position="101"/>
    </location>
</feature>